<dbReference type="GO" id="GO:0005829">
    <property type="term" value="C:cytosol"/>
    <property type="evidence" value="ECO:0007669"/>
    <property type="project" value="TreeGrafter"/>
</dbReference>
<evidence type="ECO:0000313" key="3">
    <source>
        <dbReference type="Proteomes" id="UP000548423"/>
    </source>
</evidence>
<dbReference type="GO" id="GO:0045454">
    <property type="term" value="P:cell redox homeostasis"/>
    <property type="evidence" value="ECO:0007669"/>
    <property type="project" value="TreeGrafter"/>
</dbReference>
<organism evidence="2 3">
    <name type="scientific">Neobacillus niacini</name>
    <dbReference type="NCBI Taxonomy" id="86668"/>
    <lineage>
        <taxon>Bacteria</taxon>
        <taxon>Bacillati</taxon>
        <taxon>Bacillota</taxon>
        <taxon>Bacilli</taxon>
        <taxon>Bacillales</taxon>
        <taxon>Bacillaceae</taxon>
        <taxon>Neobacillus</taxon>
    </lineage>
</organism>
<dbReference type="GO" id="GO:0015035">
    <property type="term" value="F:protein-disulfide reductase activity"/>
    <property type="evidence" value="ECO:0007669"/>
    <property type="project" value="TreeGrafter"/>
</dbReference>
<dbReference type="Proteomes" id="UP000548423">
    <property type="component" value="Unassembled WGS sequence"/>
</dbReference>
<evidence type="ECO:0000313" key="2">
    <source>
        <dbReference type="EMBL" id="NYE03753.1"/>
    </source>
</evidence>
<dbReference type="InterPro" id="IPR013766">
    <property type="entry name" value="Thioredoxin_domain"/>
</dbReference>
<dbReference type="Pfam" id="PF00085">
    <property type="entry name" value="Thioredoxin"/>
    <property type="match status" value="1"/>
</dbReference>
<dbReference type="SUPFAM" id="SSF52833">
    <property type="entry name" value="Thioredoxin-like"/>
    <property type="match status" value="1"/>
</dbReference>
<proteinExistence type="predicted"/>
<accession>A0A852T575</accession>
<feature type="domain" description="Thioredoxin" evidence="1">
    <location>
        <begin position="13"/>
        <end position="84"/>
    </location>
</feature>
<comment type="caution">
    <text evidence="2">The sequence shown here is derived from an EMBL/GenBank/DDBJ whole genome shotgun (WGS) entry which is preliminary data.</text>
</comment>
<dbReference type="CDD" id="cd02947">
    <property type="entry name" value="TRX_family"/>
    <property type="match status" value="1"/>
</dbReference>
<name>A0A852T575_9BACI</name>
<sequence>MNEWNLDEVSSFLNSHSSGLIYFYTPLCGTCQVASRMLQVIENMVDVKIGKMNLNFYPELAEKFQIESVPCLLLIKDGEIVEMIYAFNSVPFLFEKIKYFFD</sequence>
<dbReference type="EMBL" id="JACCBX010000001">
    <property type="protein sequence ID" value="NYE03753.1"/>
    <property type="molecule type" value="Genomic_DNA"/>
</dbReference>
<gene>
    <name evidence="2" type="ORF">F4694_000472</name>
</gene>
<evidence type="ECO:0000259" key="1">
    <source>
        <dbReference type="Pfam" id="PF00085"/>
    </source>
</evidence>
<dbReference type="AlphaFoldDB" id="A0A852T575"/>
<dbReference type="Gene3D" id="3.40.30.10">
    <property type="entry name" value="Glutaredoxin"/>
    <property type="match status" value="1"/>
</dbReference>
<dbReference type="InterPro" id="IPR036249">
    <property type="entry name" value="Thioredoxin-like_sf"/>
</dbReference>
<dbReference type="PANTHER" id="PTHR45663:SF41">
    <property type="entry name" value="THIOREDOXIN-LIKE PROTEIN YUSE"/>
    <property type="match status" value="1"/>
</dbReference>
<reference evidence="3" key="2">
    <citation type="submission" date="2020-08" db="EMBL/GenBank/DDBJ databases">
        <title>The Agave Microbiome: Exploring the role of microbial communities in plant adaptations to desert environments.</title>
        <authorList>
            <person name="Partida-Martinez L.P."/>
        </authorList>
    </citation>
    <scope>NUCLEOTIDE SEQUENCE [LARGE SCALE GENOMIC DNA]</scope>
    <source>
        <strain evidence="3">AT2.8</strain>
    </source>
</reference>
<protein>
    <submittedName>
        <fullName evidence="2">Thioredoxin-like negative regulator of GroEL</fullName>
    </submittedName>
</protein>
<dbReference type="PANTHER" id="PTHR45663">
    <property type="entry name" value="GEO12009P1"/>
    <property type="match status" value="1"/>
</dbReference>
<reference evidence="3" key="1">
    <citation type="submission" date="2020-07" db="EMBL/GenBank/DDBJ databases">
        <authorList>
            <person name="Partida-Martinez L."/>
            <person name="Huntemann M."/>
            <person name="Clum A."/>
            <person name="Wang J."/>
            <person name="Palaniappan K."/>
            <person name="Ritter S."/>
            <person name="Chen I.-M."/>
            <person name="Stamatis D."/>
            <person name="Reddy T."/>
            <person name="O'Malley R."/>
            <person name="Daum C."/>
            <person name="Shapiro N."/>
            <person name="Ivanova N."/>
            <person name="Kyrpides N."/>
            <person name="Woyke T."/>
        </authorList>
    </citation>
    <scope>NUCLEOTIDE SEQUENCE [LARGE SCALE GENOMIC DNA]</scope>
    <source>
        <strain evidence="3">AT2.8</strain>
    </source>
</reference>